<dbReference type="VEuPathDB" id="FungiDB:Malapachy_3773"/>
<sequence>MISKIIEHPFSDLVKVRLQTQPHDAPHYTGALDCFQKTIRYEGVRGLFRGVSMPLWGATLEDAALFLTYNQVQSALCWAHGYRDASSLAMSDLAIAAAASGAMAGLVLTPVELIKCKMQVQRMGASSTLPPPNATTLISETVRQSGVLGLWHGLSGTLLREVGGGVAWFLTFEVATRKFLQWRQQSTPDKLLTKSDLGSLELATSGAMAGVLYNVSLFPADSVKSTMQTEQELLAHAGKAPSTPSGFWTTFRRIYATRGLRGLYAGVGVTCLRSAPSSEQAAEAYGL</sequence>
<gene>
    <name evidence="11" type="ORF">Malapachy_3773</name>
</gene>
<accession>A0A0M8MV59</accession>
<reference evidence="11 12" key="1">
    <citation type="submission" date="2015-07" db="EMBL/GenBank/DDBJ databases">
        <title>Draft Genome Sequence of Malassezia furfur CBS1878 and Malassezia pachydermatis CBS1879.</title>
        <authorList>
            <person name="Triana S."/>
            <person name="Ohm R."/>
            <person name="Gonzalez A."/>
            <person name="DeCock H."/>
            <person name="Restrepo S."/>
            <person name="Celis A."/>
        </authorList>
    </citation>
    <scope>NUCLEOTIDE SEQUENCE [LARGE SCALE GENOMIC DNA]</scope>
    <source>
        <strain evidence="11 12">CBS 1879</strain>
    </source>
</reference>
<dbReference type="SUPFAM" id="SSF103506">
    <property type="entry name" value="Mitochondrial carrier"/>
    <property type="match status" value="1"/>
</dbReference>
<evidence type="ECO:0000256" key="7">
    <source>
        <dbReference type="ARBA" id="ARBA00023128"/>
    </source>
</evidence>
<dbReference type="Pfam" id="PF00153">
    <property type="entry name" value="Mito_carr"/>
    <property type="match status" value="3"/>
</dbReference>
<dbReference type="GO" id="GO:0000064">
    <property type="term" value="F:L-ornithine transmembrane transporter activity"/>
    <property type="evidence" value="ECO:0007669"/>
    <property type="project" value="TreeGrafter"/>
</dbReference>
<dbReference type="InterPro" id="IPR018108">
    <property type="entry name" value="MCP_transmembrane"/>
</dbReference>
<evidence type="ECO:0000256" key="1">
    <source>
        <dbReference type="ARBA" id="ARBA00004225"/>
    </source>
</evidence>
<comment type="subcellular location">
    <subcellularLocation>
        <location evidence="1">Mitochondrion membrane</location>
        <topology evidence="1">Multi-pass membrane protein</topology>
    </subcellularLocation>
</comment>
<evidence type="ECO:0000256" key="8">
    <source>
        <dbReference type="ARBA" id="ARBA00023136"/>
    </source>
</evidence>
<dbReference type="GeneID" id="28730108"/>
<proteinExistence type="inferred from homology"/>
<keyword evidence="8 9" id="KW-0472">Membrane</keyword>
<evidence type="ECO:0000313" key="12">
    <source>
        <dbReference type="Proteomes" id="UP000037751"/>
    </source>
</evidence>
<evidence type="ECO:0000256" key="3">
    <source>
        <dbReference type="ARBA" id="ARBA00022448"/>
    </source>
</evidence>
<dbReference type="GO" id="GO:1990575">
    <property type="term" value="P:mitochondrial L-ornithine transmembrane transport"/>
    <property type="evidence" value="ECO:0007669"/>
    <property type="project" value="TreeGrafter"/>
</dbReference>
<comment type="similarity">
    <text evidence="2 10">Belongs to the mitochondrial carrier (TC 2.A.29) family.</text>
</comment>
<evidence type="ECO:0000256" key="9">
    <source>
        <dbReference type="PROSITE-ProRule" id="PRU00282"/>
    </source>
</evidence>
<dbReference type="OrthoDB" id="2139348at2759"/>
<keyword evidence="4 9" id="KW-0812">Transmembrane</keyword>
<keyword evidence="12" id="KW-1185">Reference proteome</keyword>
<evidence type="ECO:0000256" key="10">
    <source>
        <dbReference type="RuleBase" id="RU000488"/>
    </source>
</evidence>
<dbReference type="PANTHER" id="PTHR45624">
    <property type="entry name" value="MITOCHONDRIAL BASIC AMINO ACIDS TRANSPORTER-RELATED"/>
    <property type="match status" value="1"/>
</dbReference>
<feature type="repeat" description="Solcar" evidence="9">
    <location>
        <begin position="92"/>
        <end position="178"/>
    </location>
</feature>
<keyword evidence="3 10" id="KW-0813">Transport</keyword>
<name>A0A0M8MV59_9BASI</name>
<dbReference type="AlphaFoldDB" id="A0A0M8MV59"/>
<evidence type="ECO:0000256" key="6">
    <source>
        <dbReference type="ARBA" id="ARBA00022989"/>
    </source>
</evidence>
<evidence type="ECO:0000313" key="11">
    <source>
        <dbReference type="EMBL" id="KOS14231.1"/>
    </source>
</evidence>
<evidence type="ECO:0000256" key="4">
    <source>
        <dbReference type="ARBA" id="ARBA00022692"/>
    </source>
</evidence>
<keyword evidence="7" id="KW-0496">Mitochondrion</keyword>
<dbReference type="PROSITE" id="PS50920">
    <property type="entry name" value="SOLCAR"/>
    <property type="match status" value="3"/>
</dbReference>
<feature type="repeat" description="Solcar" evidence="9">
    <location>
        <begin position="1"/>
        <end position="75"/>
    </location>
</feature>
<dbReference type="Gene3D" id="1.50.40.10">
    <property type="entry name" value="Mitochondrial carrier domain"/>
    <property type="match status" value="1"/>
</dbReference>
<keyword evidence="5" id="KW-0677">Repeat</keyword>
<organism evidence="11 12">
    <name type="scientific">Malassezia pachydermatis</name>
    <dbReference type="NCBI Taxonomy" id="77020"/>
    <lineage>
        <taxon>Eukaryota</taxon>
        <taxon>Fungi</taxon>
        <taxon>Dikarya</taxon>
        <taxon>Basidiomycota</taxon>
        <taxon>Ustilaginomycotina</taxon>
        <taxon>Malasseziomycetes</taxon>
        <taxon>Malasseziales</taxon>
        <taxon>Malasseziaceae</taxon>
        <taxon>Malassezia</taxon>
    </lineage>
</organism>
<evidence type="ECO:0000256" key="5">
    <source>
        <dbReference type="ARBA" id="ARBA00022737"/>
    </source>
</evidence>
<keyword evidence="6" id="KW-1133">Transmembrane helix</keyword>
<feature type="repeat" description="Solcar" evidence="9">
    <location>
        <begin position="197"/>
        <end position="287"/>
    </location>
</feature>
<dbReference type="EMBL" id="LGAV01000004">
    <property type="protein sequence ID" value="KOS14231.1"/>
    <property type="molecule type" value="Genomic_DNA"/>
</dbReference>
<dbReference type="InterPro" id="IPR023395">
    <property type="entry name" value="MCP_dom_sf"/>
</dbReference>
<dbReference type="PANTHER" id="PTHR45624:SF31">
    <property type="entry name" value="MITOCHONDRIAL ORNITHINE TRANSPORTER 1"/>
    <property type="match status" value="1"/>
</dbReference>
<protein>
    <submittedName>
        <fullName evidence="11">Mitochondrial ornithine carrier protein</fullName>
    </submittedName>
</protein>
<evidence type="ECO:0000256" key="2">
    <source>
        <dbReference type="ARBA" id="ARBA00006375"/>
    </source>
</evidence>
<comment type="caution">
    <text evidence="11">The sequence shown here is derived from an EMBL/GenBank/DDBJ whole genome shotgun (WGS) entry which is preliminary data.</text>
</comment>
<dbReference type="RefSeq" id="XP_017991863.1">
    <property type="nucleotide sequence ID" value="XM_018138232.1"/>
</dbReference>
<dbReference type="Proteomes" id="UP000037751">
    <property type="component" value="Unassembled WGS sequence"/>
</dbReference>
<dbReference type="GO" id="GO:0031966">
    <property type="term" value="C:mitochondrial membrane"/>
    <property type="evidence" value="ECO:0007669"/>
    <property type="project" value="UniProtKB-SubCell"/>
</dbReference>
<dbReference type="InterPro" id="IPR050567">
    <property type="entry name" value="Mitochondrial_Carrier"/>
</dbReference>
<dbReference type="STRING" id="77020.A0A0M8MV59"/>